<protein>
    <submittedName>
        <fullName evidence="3">Uncharacterized protein</fullName>
    </submittedName>
</protein>
<reference evidence="3 4" key="1">
    <citation type="submission" date="2024-05" db="EMBL/GenBank/DDBJ databases">
        <title>The nuclear and mitochondrial genome assemblies of Tetragonisca angustula (Apidae: Meliponini), a tiny yet remarkable pollinator in the Neotropics.</title>
        <authorList>
            <person name="Ferrari R."/>
            <person name="Ricardo P.C."/>
            <person name="Dias F.C."/>
            <person name="Araujo N.S."/>
            <person name="Soares D.O."/>
            <person name="Zhou Q.-S."/>
            <person name="Zhu C.-D."/>
            <person name="Coutinho L."/>
            <person name="Airas M.C."/>
            <person name="Batista T.M."/>
        </authorList>
    </citation>
    <scope>NUCLEOTIDE SEQUENCE [LARGE SCALE GENOMIC DNA]</scope>
    <source>
        <strain evidence="3">ASF017062</strain>
        <tissue evidence="3">Abdomen</tissue>
    </source>
</reference>
<keyword evidence="4" id="KW-1185">Reference proteome</keyword>
<proteinExistence type="predicted"/>
<dbReference type="Proteomes" id="UP001432146">
    <property type="component" value="Unassembled WGS sequence"/>
</dbReference>
<comment type="caution">
    <text evidence="3">The sequence shown here is derived from an EMBL/GenBank/DDBJ whole genome shotgun (WGS) entry which is preliminary data.</text>
</comment>
<evidence type="ECO:0000256" key="2">
    <source>
        <dbReference type="SAM" id="SignalP"/>
    </source>
</evidence>
<feature type="chain" id="PRO_5043452359" evidence="2">
    <location>
        <begin position="21"/>
        <end position="212"/>
    </location>
</feature>
<dbReference type="EMBL" id="JAWNGG020000016">
    <property type="protein sequence ID" value="KAK9308877.1"/>
    <property type="molecule type" value="Genomic_DNA"/>
</dbReference>
<name>A0AAW1AIG7_9HYME</name>
<organism evidence="3 4">
    <name type="scientific">Tetragonisca angustula</name>
    <dbReference type="NCBI Taxonomy" id="166442"/>
    <lineage>
        <taxon>Eukaryota</taxon>
        <taxon>Metazoa</taxon>
        <taxon>Ecdysozoa</taxon>
        <taxon>Arthropoda</taxon>
        <taxon>Hexapoda</taxon>
        <taxon>Insecta</taxon>
        <taxon>Pterygota</taxon>
        <taxon>Neoptera</taxon>
        <taxon>Endopterygota</taxon>
        <taxon>Hymenoptera</taxon>
        <taxon>Apocrita</taxon>
        <taxon>Aculeata</taxon>
        <taxon>Apoidea</taxon>
        <taxon>Anthophila</taxon>
        <taxon>Apidae</taxon>
        <taxon>Tetragonisca</taxon>
    </lineage>
</organism>
<evidence type="ECO:0000313" key="3">
    <source>
        <dbReference type="EMBL" id="KAK9308877.1"/>
    </source>
</evidence>
<gene>
    <name evidence="3" type="ORF">QLX08_001290</name>
</gene>
<feature type="region of interest" description="Disordered" evidence="1">
    <location>
        <begin position="104"/>
        <end position="126"/>
    </location>
</feature>
<accession>A0AAW1AIG7</accession>
<feature type="signal peptide" evidence="2">
    <location>
        <begin position="1"/>
        <end position="20"/>
    </location>
</feature>
<sequence>MKAVFILFSLICVSAWCVSAASFNEALPTLNNHLATTATLHRTVREIDPFKIVEQFISDIALFPGRAFQQFLHFIQSILASIRSAFRLVFDSIESVIDRVFERGNGTSPSTEERRRRSSNDSSPLPDLILNPLNNFRKILHQIESTTSAEIGTIVETIVRTAWNFFITEVLPSLHRILERLENSNVLPSSLQNLIQSLEAMYFLMRMAGYVS</sequence>
<evidence type="ECO:0000256" key="1">
    <source>
        <dbReference type="SAM" id="MobiDB-lite"/>
    </source>
</evidence>
<dbReference type="AlphaFoldDB" id="A0AAW1AIG7"/>
<keyword evidence="2" id="KW-0732">Signal</keyword>
<evidence type="ECO:0000313" key="4">
    <source>
        <dbReference type="Proteomes" id="UP001432146"/>
    </source>
</evidence>